<evidence type="ECO:0000256" key="2">
    <source>
        <dbReference type="ARBA" id="ARBA00022801"/>
    </source>
</evidence>
<protein>
    <recommendedName>
        <fullName evidence="3">Ubiquitin-like protease family profile domain-containing protein</fullName>
    </recommendedName>
</protein>
<dbReference type="EMBL" id="MN740155">
    <property type="protein sequence ID" value="QHT90556.1"/>
    <property type="molecule type" value="Genomic_DNA"/>
</dbReference>
<keyword evidence="2" id="KW-0378">Hydrolase</keyword>
<keyword evidence="1" id="KW-0645">Protease</keyword>
<proteinExistence type="predicted"/>
<accession>A0A6C0IDQ2</accession>
<dbReference type="SUPFAM" id="SSF54001">
    <property type="entry name" value="Cysteine proteinases"/>
    <property type="match status" value="1"/>
</dbReference>
<organism evidence="4">
    <name type="scientific">viral metagenome</name>
    <dbReference type="NCBI Taxonomy" id="1070528"/>
    <lineage>
        <taxon>unclassified sequences</taxon>
        <taxon>metagenomes</taxon>
        <taxon>organismal metagenomes</taxon>
    </lineage>
</organism>
<evidence type="ECO:0000259" key="3">
    <source>
        <dbReference type="Pfam" id="PF02902"/>
    </source>
</evidence>
<evidence type="ECO:0000256" key="1">
    <source>
        <dbReference type="ARBA" id="ARBA00022670"/>
    </source>
</evidence>
<dbReference type="InterPro" id="IPR003653">
    <property type="entry name" value="Peptidase_C48_C"/>
</dbReference>
<reference evidence="4" key="1">
    <citation type="journal article" date="2020" name="Nature">
        <title>Giant virus diversity and host interactions through global metagenomics.</title>
        <authorList>
            <person name="Schulz F."/>
            <person name="Roux S."/>
            <person name="Paez-Espino D."/>
            <person name="Jungbluth S."/>
            <person name="Walsh D.A."/>
            <person name="Denef V.J."/>
            <person name="McMahon K.D."/>
            <person name="Konstantinidis K.T."/>
            <person name="Eloe-Fadrosh E.A."/>
            <person name="Kyrpides N.C."/>
            <person name="Woyke T."/>
        </authorList>
    </citation>
    <scope>NUCLEOTIDE SEQUENCE</scope>
    <source>
        <strain evidence="4">GVMAG-M-3300023184-68</strain>
    </source>
</reference>
<dbReference type="GO" id="GO:0008234">
    <property type="term" value="F:cysteine-type peptidase activity"/>
    <property type="evidence" value="ECO:0007669"/>
    <property type="project" value="InterPro"/>
</dbReference>
<dbReference type="InterPro" id="IPR038765">
    <property type="entry name" value="Papain-like_cys_pep_sf"/>
</dbReference>
<feature type="domain" description="Ubiquitin-like protease family profile" evidence="3">
    <location>
        <begin position="182"/>
        <end position="270"/>
    </location>
</feature>
<dbReference type="AlphaFoldDB" id="A0A6C0IDQ2"/>
<dbReference type="Gene3D" id="3.40.395.10">
    <property type="entry name" value="Adenoviral Proteinase, Chain A"/>
    <property type="match status" value="1"/>
</dbReference>
<sequence>MEKNTTITKLRLKKSNKRTKKMRCSPMVAGKSVSKESCYTNDTLLQIRDAYERTHPDQPRIKGSPTQILKELKDRMKAKCETEDCWLELLPKTQREYVDKYVFAPDQPKEWKSNPDEWLSNCDIIKVLKQYEIAYPNFRFLGPSPIDFDKHIKASANSTSTCVEETLCQFSLIKCMEDKKEKIGICFNLDDHEGPGTHWVSLFIDIPNKTMFYFDSALFDTPPEITEFVKRIMKQSDEAGLGIQFDKNTLQHQMSNTECGMYSLFFIITMLTQRWGGNGKKKYTIAQLVRLFKNHRLKDSVVSDFRHKYFNSV</sequence>
<dbReference type="Pfam" id="PF02902">
    <property type="entry name" value="Peptidase_C48"/>
    <property type="match status" value="1"/>
</dbReference>
<name>A0A6C0IDQ2_9ZZZZ</name>
<dbReference type="GO" id="GO:0006508">
    <property type="term" value="P:proteolysis"/>
    <property type="evidence" value="ECO:0007669"/>
    <property type="project" value="UniProtKB-KW"/>
</dbReference>
<evidence type="ECO:0000313" key="4">
    <source>
        <dbReference type="EMBL" id="QHT90556.1"/>
    </source>
</evidence>